<reference evidence="4" key="1">
    <citation type="submission" date="2009-10" db="EMBL/GenBank/DDBJ databases">
        <title>Diversity of trophic interactions inside an arsenic-rich microbial ecosystem.</title>
        <authorList>
            <person name="Bertin P.N."/>
            <person name="Heinrich-Salmeron A."/>
            <person name="Pelletier E."/>
            <person name="Goulhen-Chollet F."/>
            <person name="Arsene-Ploetze F."/>
            <person name="Gallien S."/>
            <person name="Calteau A."/>
            <person name="Vallenet D."/>
            <person name="Casiot C."/>
            <person name="Chane-Woon-Ming B."/>
            <person name="Giloteaux L."/>
            <person name="Barakat M."/>
            <person name="Bonnefoy V."/>
            <person name="Bruneel O."/>
            <person name="Chandler M."/>
            <person name="Cleiss J."/>
            <person name="Duran R."/>
            <person name="Elbaz-Poulichet F."/>
            <person name="Fonknechten N."/>
            <person name="Lauga B."/>
            <person name="Mornico D."/>
            <person name="Ortet P."/>
            <person name="Schaeffer C."/>
            <person name="Siguier P."/>
            <person name="Alexander Thil Smith A."/>
            <person name="Van Dorsselaer A."/>
            <person name="Weissenbach J."/>
            <person name="Medigue C."/>
            <person name="Le Paslier D."/>
        </authorList>
    </citation>
    <scope>NUCLEOTIDE SEQUENCE</scope>
</reference>
<dbReference type="PANTHER" id="PTHR37292:SF2">
    <property type="entry name" value="DUF262 DOMAIN-CONTAINING PROTEIN"/>
    <property type="match status" value="1"/>
</dbReference>
<gene>
    <name evidence="4" type="ORF">CARN6_2463</name>
</gene>
<dbReference type="EMBL" id="CABQ01000293">
    <property type="protein sequence ID" value="CBI08934.1"/>
    <property type="molecule type" value="Genomic_DNA"/>
</dbReference>
<feature type="domain" description="GmrSD restriction endonucleases N-terminal" evidence="2">
    <location>
        <begin position="30"/>
        <end position="189"/>
    </location>
</feature>
<feature type="domain" description="GmrSD restriction endonucleases C-terminal" evidence="3">
    <location>
        <begin position="585"/>
        <end position="669"/>
    </location>
</feature>
<evidence type="ECO:0000259" key="2">
    <source>
        <dbReference type="Pfam" id="PF03235"/>
    </source>
</evidence>
<proteinExistence type="predicted"/>
<feature type="coiled-coil region" evidence="1">
    <location>
        <begin position="212"/>
        <end position="277"/>
    </location>
</feature>
<comment type="caution">
    <text evidence="4">The sequence shown here is derived from an EMBL/GenBank/DDBJ whole genome shotgun (WGS) entry which is preliminary data.</text>
</comment>
<protein>
    <recommendedName>
        <fullName evidence="5">DUF262 domain-containing protein</fullName>
    </recommendedName>
</protein>
<keyword evidence="1" id="KW-0175">Coiled coil</keyword>
<evidence type="ECO:0008006" key="5">
    <source>
        <dbReference type="Google" id="ProtNLM"/>
    </source>
</evidence>
<evidence type="ECO:0000259" key="3">
    <source>
        <dbReference type="Pfam" id="PF07510"/>
    </source>
</evidence>
<accession>E6QNW3</accession>
<dbReference type="InterPro" id="IPR004919">
    <property type="entry name" value="GmrSD_N"/>
</dbReference>
<dbReference type="Pfam" id="PF07510">
    <property type="entry name" value="GmrSD_C"/>
    <property type="match status" value="1"/>
</dbReference>
<dbReference type="AlphaFoldDB" id="E6QNW3"/>
<name>E6QNW3_9ZZZZ</name>
<dbReference type="Pfam" id="PF03235">
    <property type="entry name" value="GmrSD_N"/>
    <property type="match status" value="1"/>
</dbReference>
<organism evidence="4">
    <name type="scientific">mine drainage metagenome</name>
    <dbReference type="NCBI Taxonomy" id="410659"/>
    <lineage>
        <taxon>unclassified sequences</taxon>
        <taxon>metagenomes</taxon>
        <taxon>ecological metagenomes</taxon>
    </lineage>
</organism>
<sequence>MQDSSLTEKFMNNAISTFTVEKWVQAVICGQVVLPMIQRGSVWRPHQILDLWDTLLQGMPLGAMMMMPIEAGTPVFKVITRNVEPADAGAIALLDGQQRTLAMLSVWPDIENQLQRRVAIWVDLADDAPGEYLFRLWAATRAQPFGYERIGVGGQALSKLSAADRRAANAVYNPDGQGSDDMVQLWDTDAFMPWRATFPIRLPRLIQDPHYLDDIDTRLREKEQALERLLEARQDQECAPEIVKRLAKLKQLSTNRMEKLKSRAQQMQDALARMRSLNFPLIPVGGYLDAAANGDYDPPIAVLFKRVAVGGQSLSNEDYIFSVLKYYEPEVHTLVEGLLDQKSIAATYTANNLVMTAVRVHLQQLQATAQDGKTQQNFRDEARIQKARFSRLAQDKDFSRAFKSLIGSGGRFQETLERLLSVIAYAPDFTQGLPQHALPWLVDRFLFDVLIAWFINSENDLASSKMSLVRFLLWGFLSIPDKAKASELCISELERLRQVQTSFPERQLMSALIDKRLAFSLPAPESIREIAFTQPSAEDPVLRGQSRFYQNGEPISDGAEVYRRWWNIRGNRHEHPFLLWLQRDFIYQEFESQPALAGTEEETPYDFDHILPQSHWAWWTGCRCTSNRLIDFAKQSSSDHGFLGNAIGNLRVWPARLNREDGNASPVAKLGLGGTQGRGQDAFGMLQSRIEGDAQIMAWIKASGEGQFVDRAWDRERAIAFQEAIELRTFALYDSFYSDLQFADLQAELNTEMKQV</sequence>
<evidence type="ECO:0000256" key="1">
    <source>
        <dbReference type="SAM" id="Coils"/>
    </source>
</evidence>
<dbReference type="PANTHER" id="PTHR37292">
    <property type="entry name" value="VNG6097C"/>
    <property type="match status" value="1"/>
</dbReference>
<dbReference type="InterPro" id="IPR011089">
    <property type="entry name" value="GmrSD_C"/>
</dbReference>
<evidence type="ECO:0000313" key="4">
    <source>
        <dbReference type="EMBL" id="CBI08934.1"/>
    </source>
</evidence>